<dbReference type="Gene3D" id="3.10.450.530">
    <property type="entry name" value="Ribonuclease toxin, BrnT, of type II toxin-antitoxin system"/>
    <property type="match status" value="1"/>
</dbReference>
<keyword evidence="2" id="KW-1185">Reference proteome</keyword>
<dbReference type="OrthoDB" id="9802417at2"/>
<evidence type="ECO:0000313" key="2">
    <source>
        <dbReference type="Proteomes" id="UP000218890"/>
    </source>
</evidence>
<evidence type="ECO:0008006" key="3">
    <source>
        <dbReference type="Google" id="ProtNLM"/>
    </source>
</evidence>
<dbReference type="Pfam" id="PF04365">
    <property type="entry name" value="BrnT_toxin"/>
    <property type="match status" value="1"/>
</dbReference>
<dbReference type="AlphaFoldDB" id="A0A0X8X953"/>
<protein>
    <recommendedName>
        <fullName evidence="3">BrnT family toxin</fullName>
    </recommendedName>
</protein>
<dbReference type="InterPro" id="IPR038573">
    <property type="entry name" value="BrnT_sf"/>
</dbReference>
<dbReference type="InterPro" id="IPR007460">
    <property type="entry name" value="BrnT_toxin"/>
</dbReference>
<gene>
    <name evidence="1" type="ORF">HH1059_11020</name>
</gene>
<reference evidence="1" key="1">
    <citation type="submission" date="2016-02" db="EMBL/GenBank/DDBJ databases">
        <title>Halorhodospira halochloris DSM-1059 complete genome, version 2.</title>
        <authorList>
            <person name="Tsukatani Y."/>
        </authorList>
    </citation>
    <scope>NUCLEOTIDE SEQUENCE</scope>
    <source>
        <strain evidence="1">DSM 1059</strain>
    </source>
</reference>
<dbReference type="Proteomes" id="UP000218890">
    <property type="component" value="Chromosome"/>
</dbReference>
<evidence type="ECO:0000313" key="1">
    <source>
        <dbReference type="EMBL" id="BAU57801.1"/>
    </source>
</evidence>
<sequence>MIGFDWDPQKARANLEKHGISFEEAKSVFFDEYARQFFDEEHSSSEERFIMLGLSNALRILVVCHCERSGGDVIRIISARKATTNERKYYEGPPL</sequence>
<dbReference type="KEGG" id="hhk:HH1059_11020"/>
<accession>A0A0X8X953</accession>
<name>A0A0X8X953_HALHR</name>
<dbReference type="RefSeq" id="WP_096409104.1">
    <property type="nucleotide sequence ID" value="NZ_AP017372.2"/>
</dbReference>
<proteinExistence type="predicted"/>
<dbReference type="EMBL" id="AP017372">
    <property type="protein sequence ID" value="BAU57801.1"/>
    <property type="molecule type" value="Genomic_DNA"/>
</dbReference>
<organism evidence="1 2">
    <name type="scientific">Halorhodospira halochloris</name>
    <name type="common">Ectothiorhodospira halochloris</name>
    <dbReference type="NCBI Taxonomy" id="1052"/>
    <lineage>
        <taxon>Bacteria</taxon>
        <taxon>Pseudomonadati</taxon>
        <taxon>Pseudomonadota</taxon>
        <taxon>Gammaproteobacteria</taxon>
        <taxon>Chromatiales</taxon>
        <taxon>Ectothiorhodospiraceae</taxon>
        <taxon>Halorhodospira</taxon>
    </lineage>
</organism>